<dbReference type="EC" id="4.3.1.17" evidence="4"/>
<reference evidence="9 10" key="1">
    <citation type="journal article" date="2020" name="Microorganisms">
        <title>Reliable Identification of Environmental Pseudomonas Isolates Using the rpoD Gene.</title>
        <authorList>
            <consortium name="The Broad Institute Genome Sequencing Platform"/>
            <person name="Girard L."/>
            <person name="Lood C."/>
            <person name="Rokni-Zadeh H."/>
            <person name="van Noort V."/>
            <person name="Lavigne R."/>
            <person name="De Mot R."/>
        </authorList>
    </citation>
    <scope>NUCLEOTIDE SEQUENCE [LARGE SCALE GENOMIC DNA]</scope>
    <source>
        <strain evidence="9 10">RW7P2</strain>
    </source>
</reference>
<protein>
    <recommendedName>
        <fullName evidence="4">L-serine ammonia-lyase</fullName>
        <ecNumber evidence="4">4.3.1.17</ecNumber>
    </recommendedName>
</protein>
<evidence type="ECO:0000256" key="5">
    <source>
        <dbReference type="ARBA" id="ARBA00022898"/>
    </source>
</evidence>
<proteinExistence type="inferred from homology"/>
<evidence type="ECO:0000256" key="7">
    <source>
        <dbReference type="ARBA" id="ARBA00049406"/>
    </source>
</evidence>
<dbReference type="SUPFAM" id="SSF53686">
    <property type="entry name" value="Tryptophan synthase beta subunit-like PLP-dependent enzymes"/>
    <property type="match status" value="1"/>
</dbReference>
<dbReference type="PIRSF" id="PIRSF006278">
    <property type="entry name" value="ACCD_DCysDesulf"/>
    <property type="match status" value="1"/>
</dbReference>
<dbReference type="Gene3D" id="3.40.50.1100">
    <property type="match status" value="2"/>
</dbReference>
<keyword evidence="10" id="KW-1185">Reference proteome</keyword>
<evidence type="ECO:0000259" key="8">
    <source>
        <dbReference type="Pfam" id="PF00291"/>
    </source>
</evidence>
<dbReference type="InterPro" id="IPR027278">
    <property type="entry name" value="ACCD_DCysDesulf"/>
</dbReference>
<dbReference type="Pfam" id="PF00291">
    <property type="entry name" value="PALP"/>
    <property type="match status" value="1"/>
</dbReference>
<gene>
    <name evidence="9" type="ORF">HU747_06540</name>
</gene>
<dbReference type="EMBL" id="JABWRS010000003">
    <property type="protein sequence ID" value="MBC3475252.1"/>
    <property type="molecule type" value="Genomic_DNA"/>
</dbReference>
<dbReference type="InterPro" id="IPR050147">
    <property type="entry name" value="Ser/Thr_Dehydratase"/>
</dbReference>
<accession>A0ABR6V5W9</accession>
<comment type="catalytic activity">
    <reaction evidence="7">
        <text>L-serine = pyruvate + NH4(+)</text>
        <dbReference type="Rhea" id="RHEA:19169"/>
        <dbReference type="ChEBI" id="CHEBI:15361"/>
        <dbReference type="ChEBI" id="CHEBI:28938"/>
        <dbReference type="ChEBI" id="CHEBI:33384"/>
        <dbReference type="EC" id="4.3.1.17"/>
    </reaction>
</comment>
<comment type="similarity">
    <text evidence="2">Belongs to the ACC deaminase/D-cysteine desulfhydrase family.</text>
</comment>
<comment type="caution">
    <text evidence="9">The sequence shown here is derived from an EMBL/GenBank/DDBJ whole genome shotgun (WGS) entry which is preliminary data.</text>
</comment>
<dbReference type="InterPro" id="IPR001926">
    <property type="entry name" value="TrpB-like_PALP"/>
</dbReference>
<keyword evidence="6" id="KW-0456">Lyase</keyword>
<dbReference type="PANTHER" id="PTHR48078:SF2">
    <property type="entry name" value="CATABOLIC L-SERINE_THREONINE DEHYDRATASE"/>
    <property type="match status" value="1"/>
</dbReference>
<keyword evidence="5" id="KW-0663">Pyridoxal phosphate</keyword>
<evidence type="ECO:0000313" key="9">
    <source>
        <dbReference type="EMBL" id="MBC3475252.1"/>
    </source>
</evidence>
<feature type="domain" description="Tryptophan synthase beta chain-like PALP" evidence="8">
    <location>
        <begin position="4"/>
        <end position="288"/>
    </location>
</feature>
<name>A0ABR6V5W9_9PSED</name>
<evidence type="ECO:0000313" key="10">
    <source>
        <dbReference type="Proteomes" id="UP000628086"/>
    </source>
</evidence>
<evidence type="ECO:0000256" key="4">
    <source>
        <dbReference type="ARBA" id="ARBA00012093"/>
    </source>
</evidence>
<sequence length="305" mass="32095">MTLHIQTPLIESRPMSIAAGRAVWLKLDALQPCGSFKLRGVGHACETHHARGARHFVSSSGGNAGLAVAYAGRQLGVPVTVVVPETTTERAKELLRLENAEVVVHGSSWQEANELAQTLVGPNDAFIHPFDDPLLWTGHASLVDELAQAGFKPDAVVLSVGGGGLLSGVVEGLQRNGWDDVPVLAVETEGAASLHAAMQAGQSIELARITSVATSLGAKRVADQALTCVRTHPVQSHLVSDRAALQACERFLLDHRVLVEPACGAALALAYDPQALEQYRQVLVVVCGGATATLAQIQTWLAAAQ</sequence>
<evidence type="ECO:0000256" key="2">
    <source>
        <dbReference type="ARBA" id="ARBA00008639"/>
    </source>
</evidence>
<comment type="similarity">
    <text evidence="3">Belongs to the serine/threonine dehydratase family.</text>
</comment>
<dbReference type="RefSeq" id="WP_023380214.1">
    <property type="nucleotide sequence ID" value="NZ_JABWRR010000003.1"/>
</dbReference>
<evidence type="ECO:0000256" key="1">
    <source>
        <dbReference type="ARBA" id="ARBA00001933"/>
    </source>
</evidence>
<dbReference type="InterPro" id="IPR036052">
    <property type="entry name" value="TrpB-like_PALP_sf"/>
</dbReference>
<organism evidence="9 10">
    <name type="scientific">Pseudomonas taiwanensis</name>
    <dbReference type="NCBI Taxonomy" id="470150"/>
    <lineage>
        <taxon>Bacteria</taxon>
        <taxon>Pseudomonadati</taxon>
        <taxon>Pseudomonadota</taxon>
        <taxon>Gammaproteobacteria</taxon>
        <taxon>Pseudomonadales</taxon>
        <taxon>Pseudomonadaceae</taxon>
        <taxon>Pseudomonas</taxon>
    </lineage>
</organism>
<dbReference type="Proteomes" id="UP000628086">
    <property type="component" value="Unassembled WGS sequence"/>
</dbReference>
<evidence type="ECO:0000256" key="3">
    <source>
        <dbReference type="ARBA" id="ARBA00010869"/>
    </source>
</evidence>
<comment type="cofactor">
    <cofactor evidence="1">
        <name>pyridoxal 5'-phosphate</name>
        <dbReference type="ChEBI" id="CHEBI:597326"/>
    </cofactor>
</comment>
<evidence type="ECO:0000256" key="6">
    <source>
        <dbReference type="ARBA" id="ARBA00023239"/>
    </source>
</evidence>
<dbReference type="PANTHER" id="PTHR48078">
    <property type="entry name" value="THREONINE DEHYDRATASE, MITOCHONDRIAL-RELATED"/>
    <property type="match status" value="1"/>
</dbReference>